<dbReference type="AlphaFoldDB" id="A0A3M7T8I8"/>
<dbReference type="Proteomes" id="UP000276133">
    <property type="component" value="Unassembled WGS sequence"/>
</dbReference>
<reference evidence="1 2" key="1">
    <citation type="journal article" date="2018" name="Sci. Rep.">
        <title>Genomic signatures of local adaptation to the degree of environmental predictability in rotifers.</title>
        <authorList>
            <person name="Franch-Gras L."/>
            <person name="Hahn C."/>
            <person name="Garcia-Roger E.M."/>
            <person name="Carmona M.J."/>
            <person name="Serra M."/>
            <person name="Gomez A."/>
        </authorList>
    </citation>
    <scope>NUCLEOTIDE SEQUENCE [LARGE SCALE GENOMIC DNA]</scope>
    <source>
        <strain evidence="1">HYR1</strain>
    </source>
</reference>
<protein>
    <submittedName>
        <fullName evidence="1">Uncharacterized protein</fullName>
    </submittedName>
</protein>
<organism evidence="1 2">
    <name type="scientific">Brachionus plicatilis</name>
    <name type="common">Marine rotifer</name>
    <name type="synonym">Brachionus muelleri</name>
    <dbReference type="NCBI Taxonomy" id="10195"/>
    <lineage>
        <taxon>Eukaryota</taxon>
        <taxon>Metazoa</taxon>
        <taxon>Spiralia</taxon>
        <taxon>Gnathifera</taxon>
        <taxon>Rotifera</taxon>
        <taxon>Eurotatoria</taxon>
        <taxon>Monogononta</taxon>
        <taxon>Pseudotrocha</taxon>
        <taxon>Ploima</taxon>
        <taxon>Brachionidae</taxon>
        <taxon>Brachionus</taxon>
    </lineage>
</organism>
<evidence type="ECO:0000313" key="1">
    <source>
        <dbReference type="EMBL" id="RNA44356.1"/>
    </source>
</evidence>
<keyword evidence="2" id="KW-1185">Reference proteome</keyword>
<evidence type="ECO:0000313" key="2">
    <source>
        <dbReference type="Proteomes" id="UP000276133"/>
    </source>
</evidence>
<sequence>MLINQQASALISITIKLILLIKNSKCFFTTVDSQASYDRIKAAIPAAKNLDREVGRPEHRAKFYRYQFSYI</sequence>
<name>A0A3M7T8I8_BRAPC</name>
<comment type="caution">
    <text evidence="1">The sequence shown here is derived from an EMBL/GenBank/DDBJ whole genome shotgun (WGS) entry which is preliminary data.</text>
</comment>
<accession>A0A3M7T8I8</accession>
<gene>
    <name evidence="1" type="ORF">BpHYR1_010339</name>
</gene>
<dbReference type="EMBL" id="REGN01000117">
    <property type="protein sequence ID" value="RNA44356.1"/>
    <property type="molecule type" value="Genomic_DNA"/>
</dbReference>
<proteinExistence type="predicted"/>